<reference evidence="12" key="2">
    <citation type="submission" date="2020-08" db="EMBL/GenBank/DDBJ databases">
        <authorList>
            <person name="Lai Q."/>
        </authorList>
    </citation>
    <scope>NUCLEOTIDE SEQUENCE</scope>
    <source>
        <strain evidence="12">S27-2</strain>
    </source>
</reference>
<dbReference type="EMBL" id="JACNEP010000021">
    <property type="protein sequence ID" value="MBC3767623.1"/>
    <property type="molecule type" value="Genomic_DNA"/>
</dbReference>
<feature type="domain" description="Arginosuccinate synthase-like N-terminal" evidence="10">
    <location>
        <begin position="8"/>
        <end position="169"/>
    </location>
</feature>
<dbReference type="EC" id="6.3.4.5" evidence="3 9"/>
<feature type="binding site" evidence="9">
    <location>
        <position position="121"/>
    </location>
    <ligand>
        <name>ATP</name>
        <dbReference type="ChEBI" id="CHEBI:30616"/>
    </ligand>
</feature>
<evidence type="ECO:0000256" key="1">
    <source>
        <dbReference type="ARBA" id="ARBA00004967"/>
    </source>
</evidence>
<comment type="catalytic activity">
    <reaction evidence="9">
        <text>L-citrulline + L-aspartate + ATP = 2-(N(omega)-L-arginino)succinate + AMP + diphosphate + H(+)</text>
        <dbReference type="Rhea" id="RHEA:10932"/>
        <dbReference type="ChEBI" id="CHEBI:15378"/>
        <dbReference type="ChEBI" id="CHEBI:29991"/>
        <dbReference type="ChEBI" id="CHEBI:30616"/>
        <dbReference type="ChEBI" id="CHEBI:33019"/>
        <dbReference type="ChEBI" id="CHEBI:57472"/>
        <dbReference type="ChEBI" id="CHEBI:57743"/>
        <dbReference type="ChEBI" id="CHEBI:456215"/>
        <dbReference type="EC" id="6.3.4.5"/>
    </reaction>
</comment>
<dbReference type="Gene3D" id="3.40.50.620">
    <property type="entry name" value="HUPs"/>
    <property type="match status" value="1"/>
</dbReference>
<dbReference type="PANTHER" id="PTHR11587">
    <property type="entry name" value="ARGININOSUCCINATE SYNTHASE"/>
    <property type="match status" value="1"/>
</dbReference>
<keyword evidence="4 9" id="KW-0055">Arginine biosynthesis</keyword>
<dbReference type="RefSeq" id="WP_186508258.1">
    <property type="nucleotide sequence ID" value="NZ_JACNEP010000021.1"/>
</dbReference>
<dbReference type="NCBIfam" id="NF001770">
    <property type="entry name" value="PRK00509.1"/>
    <property type="match status" value="1"/>
</dbReference>
<dbReference type="PANTHER" id="PTHR11587:SF2">
    <property type="entry name" value="ARGININOSUCCINATE SYNTHASE"/>
    <property type="match status" value="1"/>
</dbReference>
<dbReference type="InterPro" id="IPR001518">
    <property type="entry name" value="Arginosuc_synth"/>
</dbReference>
<feature type="domain" description="Arginosuccinate synthase C-terminal" evidence="11">
    <location>
        <begin position="179"/>
        <end position="396"/>
    </location>
</feature>
<keyword evidence="13" id="KW-1185">Reference proteome</keyword>
<keyword evidence="5 9" id="KW-0436">Ligase</keyword>
<keyword evidence="6 9" id="KW-0028">Amino-acid biosynthesis</keyword>
<comment type="caution">
    <text evidence="12">The sequence shown here is derived from an EMBL/GenBank/DDBJ whole genome shotgun (WGS) entry which is preliminary data.</text>
</comment>
<dbReference type="GO" id="GO:0000050">
    <property type="term" value="P:urea cycle"/>
    <property type="evidence" value="ECO:0007669"/>
    <property type="project" value="TreeGrafter"/>
</dbReference>
<dbReference type="PROSITE" id="PS00565">
    <property type="entry name" value="ARGININOSUCCIN_SYN_2"/>
    <property type="match status" value="1"/>
</dbReference>
<keyword evidence="8 9" id="KW-0067">ATP-binding</keyword>
<evidence type="ECO:0000256" key="5">
    <source>
        <dbReference type="ARBA" id="ARBA00022598"/>
    </source>
</evidence>
<evidence type="ECO:0000313" key="13">
    <source>
        <dbReference type="Proteomes" id="UP000601768"/>
    </source>
</evidence>
<dbReference type="GO" id="GO:0004055">
    <property type="term" value="F:argininosuccinate synthase activity"/>
    <property type="evidence" value="ECO:0007669"/>
    <property type="project" value="UniProtKB-UniRule"/>
</dbReference>
<feature type="binding site" evidence="9">
    <location>
        <position position="127"/>
    </location>
    <ligand>
        <name>L-citrulline</name>
        <dbReference type="ChEBI" id="CHEBI:57743"/>
    </ligand>
</feature>
<feature type="binding site" evidence="9">
    <location>
        <position position="127"/>
    </location>
    <ligand>
        <name>L-aspartate</name>
        <dbReference type="ChEBI" id="CHEBI:29991"/>
    </ligand>
</feature>
<dbReference type="SUPFAM" id="SSF52402">
    <property type="entry name" value="Adenine nucleotide alpha hydrolases-like"/>
    <property type="match status" value="1"/>
</dbReference>
<gene>
    <name evidence="9" type="primary">argG</name>
    <name evidence="12" type="ORF">H8B19_17215</name>
</gene>
<keyword evidence="9" id="KW-0963">Cytoplasm</keyword>
<dbReference type="SUPFAM" id="SSF69864">
    <property type="entry name" value="Argininosuccinate synthetase, C-terminal domain"/>
    <property type="match status" value="1"/>
</dbReference>
<comment type="subunit">
    <text evidence="2 9">Homotetramer.</text>
</comment>
<dbReference type="Gene3D" id="3.90.1260.10">
    <property type="entry name" value="Argininosuccinate synthetase, chain A, domain 2"/>
    <property type="match status" value="1"/>
</dbReference>
<dbReference type="CDD" id="cd01999">
    <property type="entry name" value="ASS"/>
    <property type="match status" value="1"/>
</dbReference>
<dbReference type="GO" id="GO:0005524">
    <property type="term" value="F:ATP binding"/>
    <property type="evidence" value="ECO:0007669"/>
    <property type="project" value="UniProtKB-UniRule"/>
</dbReference>
<evidence type="ECO:0000256" key="4">
    <source>
        <dbReference type="ARBA" id="ARBA00022571"/>
    </source>
</evidence>
<feature type="binding site" evidence="9">
    <location>
        <position position="96"/>
    </location>
    <ligand>
        <name>L-citrulline</name>
        <dbReference type="ChEBI" id="CHEBI:57743"/>
    </ligand>
</feature>
<dbReference type="Gene3D" id="1.20.5.470">
    <property type="entry name" value="Single helix bin"/>
    <property type="match status" value="1"/>
</dbReference>
<evidence type="ECO:0000259" key="10">
    <source>
        <dbReference type="Pfam" id="PF00764"/>
    </source>
</evidence>
<accession>A0A8J6J0T3</accession>
<protein>
    <recommendedName>
        <fullName evidence="3 9">Argininosuccinate synthase</fullName>
        <ecNumber evidence="3 9">6.3.4.5</ecNumber>
    </recommendedName>
    <alternativeName>
        <fullName evidence="9">Citrulline--aspartate ligase</fullName>
    </alternativeName>
</protein>
<feature type="binding site" evidence="9">
    <location>
        <position position="128"/>
    </location>
    <ligand>
        <name>L-aspartate</name>
        <dbReference type="ChEBI" id="CHEBI:29991"/>
    </ligand>
</feature>
<feature type="binding site" evidence="9">
    <location>
        <begin position="12"/>
        <end position="20"/>
    </location>
    <ligand>
        <name>ATP</name>
        <dbReference type="ChEBI" id="CHEBI:30616"/>
    </ligand>
</feature>
<comment type="pathway">
    <text evidence="1 9">Amino-acid biosynthesis; L-arginine biosynthesis; L-arginine from L-ornithine and carbamoyl phosphate: step 2/3.</text>
</comment>
<evidence type="ECO:0000256" key="3">
    <source>
        <dbReference type="ARBA" id="ARBA00012286"/>
    </source>
</evidence>
<dbReference type="InterPro" id="IPR023434">
    <property type="entry name" value="Arginosuc_synth_type_1_subfam"/>
</dbReference>
<proteinExistence type="inferred from homology"/>
<dbReference type="InterPro" id="IPR014729">
    <property type="entry name" value="Rossmann-like_a/b/a_fold"/>
</dbReference>
<dbReference type="GO" id="GO:0006526">
    <property type="term" value="P:L-arginine biosynthetic process"/>
    <property type="evidence" value="ECO:0007669"/>
    <property type="project" value="UniProtKB-UniRule"/>
</dbReference>
<evidence type="ECO:0000256" key="8">
    <source>
        <dbReference type="ARBA" id="ARBA00022840"/>
    </source>
</evidence>
<dbReference type="InterPro" id="IPR048268">
    <property type="entry name" value="Arginosuc_syn_C"/>
</dbReference>
<keyword evidence="7 9" id="KW-0547">Nucleotide-binding</keyword>
<comment type="subcellular location">
    <subcellularLocation>
        <location evidence="9">Cytoplasm</location>
    </subcellularLocation>
</comment>
<dbReference type="InterPro" id="IPR024074">
    <property type="entry name" value="AS_cat/multimer_dom_body"/>
</dbReference>
<comment type="similarity">
    <text evidence="9">Belongs to the argininosuccinate synthase family. Type 1 subfamily.</text>
</comment>
<dbReference type="GO" id="GO:0005737">
    <property type="term" value="C:cytoplasm"/>
    <property type="evidence" value="ECO:0007669"/>
    <property type="project" value="UniProtKB-SubCell"/>
</dbReference>
<feature type="binding site" evidence="9">
    <location>
        <position position="123"/>
    </location>
    <ligand>
        <name>L-aspartate</name>
        <dbReference type="ChEBI" id="CHEBI:29991"/>
    </ligand>
</feature>
<evidence type="ECO:0000313" key="12">
    <source>
        <dbReference type="EMBL" id="MBC3767623.1"/>
    </source>
</evidence>
<feature type="binding site" evidence="9">
    <location>
        <position position="265"/>
    </location>
    <ligand>
        <name>L-citrulline</name>
        <dbReference type="ChEBI" id="CHEBI:57743"/>
    </ligand>
</feature>
<name>A0A8J6J0T3_9ALTE</name>
<evidence type="ECO:0000256" key="2">
    <source>
        <dbReference type="ARBA" id="ARBA00011881"/>
    </source>
</evidence>
<dbReference type="NCBIfam" id="TIGR00032">
    <property type="entry name" value="argG"/>
    <property type="match status" value="1"/>
</dbReference>
<dbReference type="HAMAP" id="MF_00005">
    <property type="entry name" value="Arg_succ_synth_type1"/>
    <property type="match status" value="1"/>
</dbReference>
<reference evidence="12" key="1">
    <citation type="journal article" date="2018" name="Int. J. Syst. Evol. Microbiol.">
        <title>Neptunicella marina gen. nov., sp. nov., isolated from surface seawater.</title>
        <authorList>
            <person name="Liu X."/>
            <person name="Lai Q."/>
            <person name="Du Y."/>
            <person name="Zhang X."/>
            <person name="Liu Z."/>
            <person name="Sun F."/>
            <person name="Shao Z."/>
        </authorList>
    </citation>
    <scope>NUCLEOTIDE SEQUENCE</scope>
    <source>
        <strain evidence="12">S27-2</strain>
    </source>
</reference>
<feature type="binding site" evidence="9">
    <location>
        <position position="91"/>
    </location>
    <ligand>
        <name>L-citrulline</name>
        <dbReference type="ChEBI" id="CHEBI:57743"/>
    </ligand>
</feature>
<feature type="binding site" evidence="9">
    <location>
        <position position="131"/>
    </location>
    <ligand>
        <name>L-citrulline</name>
        <dbReference type="ChEBI" id="CHEBI:57743"/>
    </ligand>
</feature>
<evidence type="ECO:0000256" key="6">
    <source>
        <dbReference type="ARBA" id="ARBA00022605"/>
    </source>
</evidence>
<dbReference type="InterPro" id="IPR048267">
    <property type="entry name" value="Arginosuc_syn_N"/>
</dbReference>
<feature type="binding site" evidence="9">
    <location>
        <position position="39"/>
    </location>
    <ligand>
        <name>ATP</name>
        <dbReference type="ChEBI" id="CHEBI:30616"/>
    </ligand>
</feature>
<sequence length="406" mass="45132">MTKQNIKKVVLAYSGGLDTSAIIPWLKENYDCEVIAFAADVGQGDEELQGLHEKAIATGASECHIVDLKEEFVRDYIYPTITTGAVYEGQYLLGTSMARPVIAKAQVEIARKVGADALCHGCTGKGNDQVRFEGAFAALAPDLQVIAPWREWDMHSREDLLDYLAKRNIKTSASATKIYSRDANAWHISHEGGELEDPWCEPSKQVWTMTVDPEDAPNTPERIQLSFEQGKLVAVNDEKLSPYQALIKLNTLAAAHGVGRIDIVENRLVGMKSRGCYETPGGTVLMAAYKALELLVLDKRSMQYREQQAIEFSHLVYDGRWFTPLCNAILASAAEFSQKLTGDIVVKLYKGQATVVQRRSPNSLYSEDFATFSKDEVYDQKHAEGFIRLFSLSSRIQALKNQNGKV</sequence>
<evidence type="ECO:0000259" key="11">
    <source>
        <dbReference type="Pfam" id="PF20979"/>
    </source>
</evidence>
<dbReference type="UniPathway" id="UPA00068">
    <property type="reaction ID" value="UER00113"/>
</dbReference>
<evidence type="ECO:0000256" key="9">
    <source>
        <dbReference type="HAMAP-Rule" id="MF_00005"/>
    </source>
</evidence>
<evidence type="ECO:0000256" key="7">
    <source>
        <dbReference type="ARBA" id="ARBA00022741"/>
    </source>
</evidence>
<feature type="binding site" evidence="9">
    <location>
        <position position="189"/>
    </location>
    <ligand>
        <name>L-citrulline</name>
        <dbReference type="ChEBI" id="CHEBI:57743"/>
    </ligand>
</feature>
<feature type="binding site" evidence="9">
    <location>
        <position position="180"/>
    </location>
    <ligand>
        <name>L-citrulline</name>
        <dbReference type="ChEBI" id="CHEBI:57743"/>
    </ligand>
</feature>
<dbReference type="FunFam" id="3.40.50.620:FF:000019">
    <property type="entry name" value="Argininosuccinate synthase"/>
    <property type="match status" value="1"/>
</dbReference>
<feature type="binding site" evidence="9">
    <location>
        <position position="277"/>
    </location>
    <ligand>
        <name>L-citrulline</name>
        <dbReference type="ChEBI" id="CHEBI:57743"/>
    </ligand>
</feature>
<dbReference type="Proteomes" id="UP000601768">
    <property type="component" value="Unassembled WGS sequence"/>
</dbReference>
<dbReference type="InterPro" id="IPR018223">
    <property type="entry name" value="Arginosuc_synth_CS"/>
</dbReference>
<dbReference type="PROSITE" id="PS00564">
    <property type="entry name" value="ARGININOSUCCIN_SYN_1"/>
    <property type="match status" value="1"/>
</dbReference>
<organism evidence="12 13">
    <name type="scientific">Neptunicella marina</name>
    <dbReference type="NCBI Taxonomy" id="2125989"/>
    <lineage>
        <taxon>Bacteria</taxon>
        <taxon>Pseudomonadati</taxon>
        <taxon>Pseudomonadota</taxon>
        <taxon>Gammaproteobacteria</taxon>
        <taxon>Alteromonadales</taxon>
        <taxon>Alteromonadaceae</taxon>
        <taxon>Neptunicella</taxon>
    </lineage>
</organism>
<dbReference type="Pfam" id="PF00764">
    <property type="entry name" value="Arginosuc_synth"/>
    <property type="match status" value="1"/>
</dbReference>
<dbReference type="AlphaFoldDB" id="A0A8J6J0T3"/>
<dbReference type="GO" id="GO:0000053">
    <property type="term" value="P:argininosuccinate metabolic process"/>
    <property type="evidence" value="ECO:0007669"/>
    <property type="project" value="TreeGrafter"/>
</dbReference>
<dbReference type="Pfam" id="PF20979">
    <property type="entry name" value="Arginosuc_syn_C"/>
    <property type="match status" value="1"/>
</dbReference>
<dbReference type="FunFam" id="3.90.1260.10:FF:000007">
    <property type="entry name" value="Argininosuccinate synthase"/>
    <property type="match status" value="1"/>
</dbReference>